<dbReference type="Pfam" id="PF00134">
    <property type="entry name" value="Cyclin_N"/>
    <property type="match status" value="1"/>
</dbReference>
<dbReference type="SMART" id="SM01332">
    <property type="entry name" value="Cyclin_C"/>
    <property type="match status" value="1"/>
</dbReference>
<dbReference type="InterPro" id="IPR006671">
    <property type="entry name" value="Cyclin_N"/>
</dbReference>
<dbReference type="PANTHER" id="PTHR10177">
    <property type="entry name" value="CYCLINS"/>
    <property type="match status" value="1"/>
</dbReference>
<keyword evidence="1" id="KW-0195">Cyclin</keyword>
<dbReference type="InterPro" id="IPR039361">
    <property type="entry name" value="Cyclin"/>
</dbReference>
<dbReference type="VEuPathDB" id="GiardiaDB:QR46_2522"/>
<dbReference type="Gene3D" id="1.10.472.10">
    <property type="entry name" value="Cyclin-like"/>
    <property type="match status" value="2"/>
</dbReference>
<evidence type="ECO:0000256" key="1">
    <source>
        <dbReference type="ARBA" id="ARBA00023127"/>
    </source>
</evidence>
<dbReference type="InterPro" id="IPR004367">
    <property type="entry name" value="Cyclin_C-dom"/>
</dbReference>
<dbReference type="CDD" id="cd00043">
    <property type="entry name" value="CYCLIN_SF"/>
    <property type="match status" value="1"/>
</dbReference>
<name>A0A132NTW8_GIAIN</name>
<sequence length="326" mass="36929">MALEPSALPFQQIVSEDIGTKLESHQVLAPDLSHLFIADTSLCPTIRNMSLTWDELVSMDMNVNRECVTLSRFYLDHEDEYIGRVLPDYPRRVQGLSHEDIGLIFNNLLRCANALKMCETAIYLAIDIVHRILTQISIGKTSPYLLATALFVAQKVEPSQLGILPASRLLTKLFGENNTHFTSADLYGNEIVLLHYLDFHVETITSYHYVKFFSNAAGFTVQQKSLLHYLTQMCAMNPESYKYKPSALTAAGVVLVNEVFGLPRWTEKLHFFTTYSPEMLVSERDFILSTWVHITKLAQDDHPPAVFVKFSSHYFGNVSSLLSPIM</sequence>
<dbReference type="AlphaFoldDB" id="A0A132NTW8"/>
<dbReference type="Proteomes" id="UP000070089">
    <property type="component" value="Unassembled WGS sequence"/>
</dbReference>
<evidence type="ECO:0000259" key="2">
    <source>
        <dbReference type="SMART" id="SM01332"/>
    </source>
</evidence>
<organism evidence="3 4">
    <name type="scientific">Giardia duodenalis assemblage B</name>
    <dbReference type="NCBI Taxonomy" id="1394984"/>
    <lineage>
        <taxon>Eukaryota</taxon>
        <taxon>Metamonada</taxon>
        <taxon>Diplomonadida</taxon>
        <taxon>Hexamitidae</taxon>
        <taxon>Giardiinae</taxon>
        <taxon>Giardia</taxon>
    </lineage>
</organism>
<evidence type="ECO:0000313" key="3">
    <source>
        <dbReference type="EMBL" id="KWX13505.1"/>
    </source>
</evidence>
<gene>
    <name evidence="3" type="ORF">QR46_2522</name>
</gene>
<evidence type="ECO:0000313" key="4">
    <source>
        <dbReference type="Proteomes" id="UP000070089"/>
    </source>
</evidence>
<dbReference type="OrthoDB" id="5590282at2759"/>
<proteinExistence type="predicted"/>
<dbReference type="SUPFAM" id="SSF47954">
    <property type="entry name" value="Cyclin-like"/>
    <property type="match status" value="2"/>
</dbReference>
<comment type="caution">
    <text evidence="3">The sequence shown here is derived from an EMBL/GenBank/DDBJ whole genome shotgun (WGS) entry which is preliminary data.</text>
</comment>
<dbReference type="Pfam" id="PF02984">
    <property type="entry name" value="Cyclin_C"/>
    <property type="match status" value="1"/>
</dbReference>
<reference evidence="3 4" key="1">
    <citation type="journal article" date="2015" name="Mol. Biochem. Parasitol.">
        <title>Identification of polymorphic genes for use in assemblage B genotyping assays through comparative genomics of multiple assemblage B Giardia duodenalis isolates.</title>
        <authorList>
            <person name="Wielinga C."/>
            <person name="Thompson R.C."/>
            <person name="Monis P."/>
            <person name="Ryan U."/>
        </authorList>
    </citation>
    <scope>NUCLEOTIDE SEQUENCE [LARGE SCALE GENOMIC DNA]</scope>
    <source>
        <strain evidence="3 4">BAH15c1</strain>
    </source>
</reference>
<feature type="domain" description="Cyclin C-terminal" evidence="2">
    <location>
        <begin position="204"/>
        <end position="324"/>
    </location>
</feature>
<protein>
    <submittedName>
        <fullName evidence="3">Cyclin</fullName>
    </submittedName>
</protein>
<dbReference type="EMBL" id="JXTI01000067">
    <property type="protein sequence ID" value="KWX13505.1"/>
    <property type="molecule type" value="Genomic_DNA"/>
</dbReference>
<accession>A0A132NTW8</accession>
<dbReference type="InterPro" id="IPR036915">
    <property type="entry name" value="Cyclin-like_sf"/>
</dbReference>